<feature type="domain" description="Lipocalin-like" evidence="2">
    <location>
        <begin position="40"/>
        <end position="113"/>
    </location>
</feature>
<dbReference type="Pfam" id="PF13648">
    <property type="entry name" value="Lipocalin_4"/>
    <property type="match status" value="1"/>
</dbReference>
<sequence>MKKLLFIALLLIGGLTIFAGCSKKNNEDGSPSTSISKSKLIGKWLYVKFVENGDTETFEDGEYFQLNEDGTAYDSMDNDNAQWSLSGNKITFIVAGKPNIATVEKLTSSELVMSTNDNGEVRTAYFKK</sequence>
<keyword evidence="1" id="KW-0732">Signal</keyword>
<dbReference type="PROSITE" id="PS51257">
    <property type="entry name" value="PROKAR_LIPOPROTEIN"/>
    <property type="match status" value="1"/>
</dbReference>
<reference evidence="3 4" key="1">
    <citation type="submission" date="2020-09" db="EMBL/GenBank/DDBJ databases">
        <title>Novel species of Mucilaginibacter isolated from a glacier on the Tibetan Plateau.</title>
        <authorList>
            <person name="Liu Q."/>
            <person name="Xin Y.-H."/>
        </authorList>
    </citation>
    <scope>NUCLEOTIDE SEQUENCE [LARGE SCALE GENOMIC DNA]</scope>
    <source>
        <strain evidence="3 4">CGMCC 1.13878</strain>
    </source>
</reference>
<organism evidence="3 4">
    <name type="scientific">Mucilaginibacter rigui</name>
    <dbReference type="NCBI Taxonomy" id="534635"/>
    <lineage>
        <taxon>Bacteria</taxon>
        <taxon>Pseudomonadati</taxon>
        <taxon>Bacteroidota</taxon>
        <taxon>Sphingobacteriia</taxon>
        <taxon>Sphingobacteriales</taxon>
        <taxon>Sphingobacteriaceae</taxon>
        <taxon>Mucilaginibacter</taxon>
    </lineage>
</organism>
<gene>
    <name evidence="3" type="ORF">IDJ75_08340</name>
</gene>
<feature type="chain" id="PRO_5046855504" evidence="1">
    <location>
        <begin position="20"/>
        <end position="128"/>
    </location>
</feature>
<evidence type="ECO:0000313" key="4">
    <source>
        <dbReference type="Proteomes" id="UP000618754"/>
    </source>
</evidence>
<evidence type="ECO:0000259" key="2">
    <source>
        <dbReference type="Pfam" id="PF13648"/>
    </source>
</evidence>
<comment type="caution">
    <text evidence="3">The sequence shown here is derived from an EMBL/GenBank/DDBJ whole genome shotgun (WGS) entry which is preliminary data.</text>
</comment>
<dbReference type="Proteomes" id="UP000618754">
    <property type="component" value="Unassembled WGS sequence"/>
</dbReference>
<dbReference type="RefSeq" id="WP_191175167.1">
    <property type="nucleotide sequence ID" value="NZ_JACWMW010000002.1"/>
</dbReference>
<dbReference type="EMBL" id="JACWMW010000002">
    <property type="protein sequence ID" value="MBD1385284.1"/>
    <property type="molecule type" value="Genomic_DNA"/>
</dbReference>
<accession>A0ABR7X3X3</accession>
<protein>
    <submittedName>
        <fullName evidence="3">Lipocalin family protein</fullName>
    </submittedName>
</protein>
<evidence type="ECO:0000256" key="1">
    <source>
        <dbReference type="SAM" id="SignalP"/>
    </source>
</evidence>
<proteinExistence type="predicted"/>
<keyword evidence="4" id="KW-1185">Reference proteome</keyword>
<feature type="signal peptide" evidence="1">
    <location>
        <begin position="1"/>
        <end position="19"/>
    </location>
</feature>
<evidence type="ECO:0000313" key="3">
    <source>
        <dbReference type="EMBL" id="MBD1385284.1"/>
    </source>
</evidence>
<name>A0ABR7X3X3_9SPHI</name>
<dbReference type="InterPro" id="IPR024311">
    <property type="entry name" value="Lipocalin-like"/>
</dbReference>